<proteinExistence type="predicted"/>
<evidence type="ECO:0000313" key="2">
    <source>
        <dbReference type="EMBL" id="RAM03103.1"/>
    </source>
</evidence>
<protein>
    <recommendedName>
        <fullName evidence="5">HEAT repeat domain-containing protein</fullName>
    </recommendedName>
</protein>
<accession>A0A328FIW2</accession>
<dbReference type="Proteomes" id="UP000248798">
    <property type="component" value="Unassembled WGS sequence"/>
</dbReference>
<evidence type="ECO:0000313" key="4">
    <source>
        <dbReference type="Proteomes" id="UP000293902"/>
    </source>
</evidence>
<dbReference type="AlphaFoldDB" id="A0A328FIW2"/>
<evidence type="ECO:0000313" key="1">
    <source>
        <dbReference type="EMBL" id="QBH11554.1"/>
    </source>
</evidence>
<dbReference type="RefSeq" id="WP_111954098.1">
    <property type="nucleotide sequence ID" value="NZ_CP036313.1"/>
</dbReference>
<reference evidence="1 4" key="2">
    <citation type="submission" date="2019-02" db="EMBL/GenBank/DDBJ databases">
        <title>Complete genome sequence of Desulfobacter hydrogenophilus AcRS1.</title>
        <authorList>
            <person name="Marietou A."/>
            <person name="Lund M.B."/>
            <person name="Marshall I.P.G."/>
            <person name="Schreiber L."/>
            <person name="Jorgensen B."/>
        </authorList>
    </citation>
    <scope>NUCLEOTIDE SEQUENCE [LARGE SCALE GENOMIC DNA]</scope>
    <source>
        <strain evidence="1 4">AcRS1</strain>
    </source>
</reference>
<gene>
    <name evidence="2" type="ORF">DO021_04370</name>
    <name evidence="1" type="ORF">EYB58_00635</name>
</gene>
<evidence type="ECO:0008006" key="5">
    <source>
        <dbReference type="Google" id="ProtNLM"/>
    </source>
</evidence>
<dbReference type="SUPFAM" id="SSF48371">
    <property type="entry name" value="ARM repeat"/>
    <property type="match status" value="1"/>
</dbReference>
<dbReference type="InterPro" id="IPR054701">
    <property type="entry name" value="DVU0298-like"/>
</dbReference>
<organism evidence="2 3">
    <name type="scientific">Desulfobacter hydrogenophilus</name>
    <dbReference type="NCBI Taxonomy" id="2291"/>
    <lineage>
        <taxon>Bacteria</taxon>
        <taxon>Pseudomonadati</taxon>
        <taxon>Thermodesulfobacteriota</taxon>
        <taxon>Desulfobacteria</taxon>
        <taxon>Desulfobacterales</taxon>
        <taxon>Desulfobacteraceae</taxon>
        <taxon>Desulfobacter</taxon>
    </lineage>
</organism>
<keyword evidence="4" id="KW-1185">Reference proteome</keyword>
<dbReference type="OrthoDB" id="5430983at2"/>
<reference evidence="2 3" key="1">
    <citation type="submission" date="2018-06" db="EMBL/GenBank/DDBJ databases">
        <title>Complete Genome Sequence of Desulfobacter hydrogenophilus (DSM3380).</title>
        <authorList>
            <person name="Marietou A."/>
            <person name="Schreiber L."/>
            <person name="Marshall I."/>
            <person name="Jorgensen B."/>
        </authorList>
    </citation>
    <scope>NUCLEOTIDE SEQUENCE [LARGE SCALE GENOMIC DNA]</scope>
    <source>
        <strain evidence="2 3">DSM 3380</strain>
    </source>
</reference>
<dbReference type="EMBL" id="CP036313">
    <property type="protein sequence ID" value="QBH11554.1"/>
    <property type="molecule type" value="Genomic_DNA"/>
</dbReference>
<dbReference type="InterPro" id="IPR016024">
    <property type="entry name" value="ARM-type_fold"/>
</dbReference>
<name>A0A328FIW2_9BACT</name>
<sequence>MKPYGRKTKKKVGEILALGSRSQALVRLAQIPDAQLTGHLFSYFYNKEELIKFRSGTAMGELAARIADHSMEKARIILRRIMWNLNDESGGIGWGSPEAMGEILSKSPALAREFKSILFSYLDHKGNHIEHEMLQRGVLWGIGTYLGTAPKDLTDITREQLQEHLSSKDPVKRGYAIRALSNAHVFESMGLPNVIQTDKTNIDIYTGWNFTATRISDMLHACTPEQILAGNE</sequence>
<dbReference type="Proteomes" id="UP000293902">
    <property type="component" value="Chromosome"/>
</dbReference>
<evidence type="ECO:0000313" key="3">
    <source>
        <dbReference type="Proteomes" id="UP000248798"/>
    </source>
</evidence>
<dbReference type="NCBIfam" id="NF045662">
    <property type="entry name" value="DVU0298_fam"/>
    <property type="match status" value="1"/>
</dbReference>
<dbReference type="EMBL" id="QLNI01000007">
    <property type="protein sequence ID" value="RAM03103.1"/>
    <property type="molecule type" value="Genomic_DNA"/>
</dbReference>